<dbReference type="SUPFAM" id="SSF54695">
    <property type="entry name" value="POZ domain"/>
    <property type="match status" value="2"/>
</dbReference>
<feature type="compositionally biased region" description="Low complexity" evidence="3">
    <location>
        <begin position="366"/>
        <end position="382"/>
    </location>
</feature>
<dbReference type="Proteomes" id="UP001231189">
    <property type="component" value="Unassembled WGS sequence"/>
</dbReference>
<dbReference type="SMART" id="SM00225">
    <property type="entry name" value="BTB"/>
    <property type="match status" value="2"/>
</dbReference>
<dbReference type="SUPFAM" id="SSF49599">
    <property type="entry name" value="TRAF domain-like"/>
    <property type="match status" value="1"/>
</dbReference>
<keyword evidence="6" id="KW-1185">Reference proteome</keyword>
<proteinExistence type="inferred from homology"/>
<dbReference type="CDD" id="cd00121">
    <property type="entry name" value="MATH"/>
    <property type="match status" value="1"/>
</dbReference>
<dbReference type="GO" id="GO:0016567">
    <property type="term" value="P:protein ubiquitination"/>
    <property type="evidence" value="ECO:0007669"/>
    <property type="project" value="InterPro"/>
</dbReference>
<dbReference type="PANTHER" id="PTHR26379:SF494">
    <property type="entry name" value="BTB DOMAIN-CONTAINING PROTEIN"/>
    <property type="match status" value="1"/>
</dbReference>
<dbReference type="EMBL" id="JAUUTY010000004">
    <property type="protein sequence ID" value="KAK1642266.1"/>
    <property type="molecule type" value="Genomic_DNA"/>
</dbReference>
<reference evidence="5" key="1">
    <citation type="submission" date="2023-07" db="EMBL/GenBank/DDBJ databases">
        <title>A chromosome-level genome assembly of Lolium multiflorum.</title>
        <authorList>
            <person name="Chen Y."/>
            <person name="Copetti D."/>
            <person name="Kolliker R."/>
            <person name="Studer B."/>
        </authorList>
    </citation>
    <scope>NUCLEOTIDE SEQUENCE</scope>
    <source>
        <strain evidence="5">02402/16</strain>
        <tissue evidence="5">Leaf</tissue>
    </source>
</reference>
<protein>
    <recommendedName>
        <fullName evidence="4">BTB domain-containing protein</fullName>
    </recommendedName>
</protein>
<gene>
    <name evidence="5" type="ORF">QYE76_060071</name>
</gene>
<dbReference type="PROSITE" id="PS50097">
    <property type="entry name" value="BTB"/>
    <property type="match status" value="2"/>
</dbReference>
<sequence>MASAPEKTASIHRSSVARGTHEFQIAGYSARRRFARVSDSSVNDADPLIKSGAFQVGGYTWDLACTFYNNGYGHLKSITLELLGTDIAEDVVATASLRIDDPLDGKATPPTSSPGNTDDRLTILCTVEVLKEEASATAAEPTKSFVSAVPPPTIAGDIHKLLLLLEKNPESSDVTFVVEDTEILAHRLVLAMRSPVFAAELLGHMRESTTRRVQIHDMSASTFKAMLRFIYSDEFPVKPNDVVHVESRSRRSLKEEPAPRSRESMARDLLVAADRYDLERLRLMCESILVESIDITTVMPTLQLVRGRQSCLQLEDSCIEYIAADPDVYAAVRATEEYKELKETCSSLVIEVNERVATHNMARHTSSSSPSSSSHQPPEKSMSIFNSSQVVRGTHEFRIPNFSSVQRSHGPGQVITSNIFKVGGGIHDQHNHQCQTHNSRATPSNIAPHLEQLMVTEQGSDLTFLVEESEIHAHRLIIAVRSPLLLQGAEPSTALVRIDDMKAAVLKAVIHFVYTDELPPVDDAVVAGEMLAAACRFGMKRMEALCRNLVAQLVTTDNALSMLELAWRHQCKELKLYCTEFISLAMK</sequence>
<feature type="domain" description="BTB" evidence="4">
    <location>
        <begin position="460"/>
        <end position="522"/>
    </location>
</feature>
<dbReference type="Pfam" id="PF24570">
    <property type="entry name" value="BACK_BPM_SPOP"/>
    <property type="match status" value="1"/>
</dbReference>
<comment type="caution">
    <text evidence="5">The sequence shown here is derived from an EMBL/GenBank/DDBJ whole genome shotgun (WGS) entry which is preliminary data.</text>
</comment>
<dbReference type="PANTHER" id="PTHR26379">
    <property type="entry name" value="BTB/POZ AND MATH DOMAIN-CONTAINING PROTEIN 1"/>
    <property type="match status" value="1"/>
</dbReference>
<dbReference type="InterPro" id="IPR000210">
    <property type="entry name" value="BTB/POZ_dom"/>
</dbReference>
<dbReference type="InterPro" id="IPR011333">
    <property type="entry name" value="SKP1/BTB/POZ_sf"/>
</dbReference>
<organism evidence="5 6">
    <name type="scientific">Lolium multiflorum</name>
    <name type="common">Italian ryegrass</name>
    <name type="synonym">Lolium perenne subsp. multiflorum</name>
    <dbReference type="NCBI Taxonomy" id="4521"/>
    <lineage>
        <taxon>Eukaryota</taxon>
        <taxon>Viridiplantae</taxon>
        <taxon>Streptophyta</taxon>
        <taxon>Embryophyta</taxon>
        <taxon>Tracheophyta</taxon>
        <taxon>Spermatophyta</taxon>
        <taxon>Magnoliopsida</taxon>
        <taxon>Liliopsida</taxon>
        <taxon>Poales</taxon>
        <taxon>Poaceae</taxon>
        <taxon>BOP clade</taxon>
        <taxon>Pooideae</taxon>
        <taxon>Poodae</taxon>
        <taxon>Poeae</taxon>
        <taxon>Poeae Chloroplast Group 2 (Poeae type)</taxon>
        <taxon>Loliodinae</taxon>
        <taxon>Loliinae</taxon>
        <taxon>Lolium</taxon>
    </lineage>
</organism>
<evidence type="ECO:0000313" key="5">
    <source>
        <dbReference type="EMBL" id="KAK1642266.1"/>
    </source>
</evidence>
<feature type="domain" description="BTB" evidence="4">
    <location>
        <begin position="172"/>
        <end position="239"/>
    </location>
</feature>
<comment type="similarity">
    <text evidence="2">Belongs to the Tdpoz family.</text>
</comment>
<comment type="pathway">
    <text evidence="1">Protein modification; protein ubiquitination.</text>
</comment>
<evidence type="ECO:0000256" key="2">
    <source>
        <dbReference type="ARBA" id="ARBA00010846"/>
    </source>
</evidence>
<dbReference type="Gene3D" id="3.30.710.10">
    <property type="entry name" value="Potassium Channel Kv1.1, Chain A"/>
    <property type="match status" value="2"/>
</dbReference>
<dbReference type="InterPro" id="IPR056423">
    <property type="entry name" value="BACK_BPM_SPOP"/>
</dbReference>
<dbReference type="Pfam" id="PF00651">
    <property type="entry name" value="BTB"/>
    <property type="match status" value="2"/>
</dbReference>
<evidence type="ECO:0000259" key="4">
    <source>
        <dbReference type="PROSITE" id="PS50097"/>
    </source>
</evidence>
<evidence type="ECO:0000313" key="6">
    <source>
        <dbReference type="Proteomes" id="UP001231189"/>
    </source>
</evidence>
<dbReference type="InterPro" id="IPR002083">
    <property type="entry name" value="MATH/TRAF_dom"/>
</dbReference>
<name>A0AAD8RZB2_LOLMU</name>
<evidence type="ECO:0000256" key="1">
    <source>
        <dbReference type="ARBA" id="ARBA00004906"/>
    </source>
</evidence>
<dbReference type="AlphaFoldDB" id="A0AAD8RZB2"/>
<feature type="region of interest" description="Disordered" evidence="3">
    <location>
        <begin position="361"/>
        <end position="382"/>
    </location>
</feature>
<accession>A0AAD8RZB2</accession>
<dbReference type="CDD" id="cd14733">
    <property type="entry name" value="BACK"/>
    <property type="match status" value="1"/>
</dbReference>
<evidence type="ECO:0000256" key="3">
    <source>
        <dbReference type="SAM" id="MobiDB-lite"/>
    </source>
</evidence>
<dbReference type="Gene3D" id="1.25.40.420">
    <property type="match status" value="1"/>
</dbReference>
<dbReference type="InterPro" id="IPR045005">
    <property type="entry name" value="BPM1-6"/>
</dbReference>